<name>A0AAV0DTP0_9ASTE</name>
<organism evidence="2 4">
    <name type="scientific">Cuscuta epithymum</name>
    <dbReference type="NCBI Taxonomy" id="186058"/>
    <lineage>
        <taxon>Eukaryota</taxon>
        <taxon>Viridiplantae</taxon>
        <taxon>Streptophyta</taxon>
        <taxon>Embryophyta</taxon>
        <taxon>Tracheophyta</taxon>
        <taxon>Spermatophyta</taxon>
        <taxon>Magnoliopsida</taxon>
        <taxon>eudicotyledons</taxon>
        <taxon>Gunneridae</taxon>
        <taxon>Pentapetalae</taxon>
        <taxon>asterids</taxon>
        <taxon>lamiids</taxon>
        <taxon>Solanales</taxon>
        <taxon>Convolvulaceae</taxon>
        <taxon>Cuscuteae</taxon>
        <taxon>Cuscuta</taxon>
        <taxon>Cuscuta subgen. Cuscuta</taxon>
    </lineage>
</organism>
<accession>A0AAV0DTP0</accession>
<dbReference type="PANTHER" id="PTHR47718">
    <property type="entry name" value="OS01G0519700 PROTEIN"/>
    <property type="match status" value="1"/>
</dbReference>
<evidence type="ECO:0000313" key="2">
    <source>
        <dbReference type="EMBL" id="CAH9105281.1"/>
    </source>
</evidence>
<gene>
    <name evidence="2" type="ORF">CEPIT_LOCUS17148</name>
    <name evidence="3" type="ORF">CEPIT_LOCUS39606</name>
</gene>
<reference evidence="2" key="1">
    <citation type="submission" date="2022-07" db="EMBL/GenBank/DDBJ databases">
        <authorList>
            <person name="Macas J."/>
            <person name="Novak P."/>
            <person name="Neumann P."/>
        </authorList>
    </citation>
    <scope>NUCLEOTIDE SEQUENCE</scope>
</reference>
<dbReference type="EMBL" id="CAMAPF010001035">
    <property type="protein sequence ID" value="CAH9142051.1"/>
    <property type="molecule type" value="Genomic_DNA"/>
</dbReference>
<protein>
    <recommendedName>
        <fullName evidence="1">MULE transposase domain-containing protein</fullName>
    </recommendedName>
</protein>
<dbReference type="EMBL" id="CAMAPF010000130">
    <property type="protein sequence ID" value="CAH9105281.1"/>
    <property type="molecule type" value="Genomic_DNA"/>
</dbReference>
<keyword evidence="4" id="KW-1185">Reference proteome</keyword>
<feature type="domain" description="MULE transposase" evidence="1">
    <location>
        <begin position="3"/>
        <end position="80"/>
    </location>
</feature>
<dbReference type="AlphaFoldDB" id="A0AAV0DTP0"/>
<proteinExistence type="predicted"/>
<evidence type="ECO:0000313" key="4">
    <source>
        <dbReference type="Proteomes" id="UP001152523"/>
    </source>
</evidence>
<dbReference type="Pfam" id="PF10551">
    <property type="entry name" value="MULE"/>
    <property type="match status" value="1"/>
</dbReference>
<comment type="caution">
    <text evidence="2">The sequence shown here is derived from an EMBL/GenBank/DDBJ whole genome shotgun (WGS) entry which is preliminary data.</text>
</comment>
<feature type="non-terminal residue" evidence="2">
    <location>
        <position position="262"/>
    </location>
</feature>
<evidence type="ECO:0000259" key="1">
    <source>
        <dbReference type="Pfam" id="PF10551"/>
    </source>
</evidence>
<sequence>MVFGPFTGVDNHRKCITFGAGLLAKEDVDSYTWLFTRFMHAMGREPTCIITDQDPAMRIAIEKVFSASKHRYCMWHIMSKVTQKVGPILSNNEAFMSSLNSIVWSHYLDTTQFEDKWTSLMEEYDLTAHDWFCHMFELRRWWIPSYFRDTFMAGLLHTTSRSESENSFFREFTNPHFSLVEFFMQFESAMDAQRHNHDKLNSDSEAYIPDLKTPLAMEKAATDVFTRSVFYDLQVELSSACFACRVIHVDGRDGVFDYRICD</sequence>
<dbReference type="Proteomes" id="UP001152523">
    <property type="component" value="Unassembled WGS sequence"/>
</dbReference>
<dbReference type="PANTHER" id="PTHR47718:SF18">
    <property type="entry name" value="PROTEIN FAR1-RELATED SEQUENCE 5-LIKE"/>
    <property type="match status" value="1"/>
</dbReference>
<dbReference type="InterPro" id="IPR018289">
    <property type="entry name" value="MULE_transposase_dom"/>
</dbReference>
<evidence type="ECO:0000313" key="3">
    <source>
        <dbReference type="EMBL" id="CAH9142051.1"/>
    </source>
</evidence>